<keyword evidence="4 7" id="KW-0862">Zinc</keyword>
<sequence>MDLWLLFLIHLGSCLVGLGTGSNNEEEEEEEKHEDTHPPGHKSHHWNYQDIHQWDSDYPHCGGPEQSPINVVTGAATFDSSLGPILLSGYNVPPEQTLTLENNGHTVVLDLPDSLLIIGGLSQTYRAAQLHFHWGSQSDPGSEHTVNGQRFPGEMHVVHYCAEYNSVSEAATHPGGLAVLAVFIQEGEEENPTFQQLLPFLQNITEEGERTEIPGFDIRGLLPQRLDRYYRYNGSLTTPPCYQTVNWTLFNQTVFLSQEQMELLEDTVHADHDHILQNNFRAPQSLNGRKVLSSFSSKVGGRRLPGAAPNPAAASPAPDDSAQNHSSQGTGESVDHSMSTGDMLAIIFGVLFCVTAIAFFVYVRRTRSRSKRLGSENKANVIYKAATAEDNLA</sequence>
<evidence type="ECO:0000256" key="8">
    <source>
        <dbReference type="SAM" id="MobiDB-lite"/>
    </source>
</evidence>
<feature type="compositionally biased region" description="Polar residues" evidence="8">
    <location>
        <begin position="323"/>
        <end position="335"/>
    </location>
</feature>
<dbReference type="GeneID" id="108696032"/>
<dbReference type="SUPFAM" id="SSF51069">
    <property type="entry name" value="Carbonic anhydrase"/>
    <property type="match status" value="1"/>
</dbReference>
<dbReference type="CTD" id="108696032"/>
<feature type="region of interest" description="Disordered" evidence="8">
    <location>
        <begin position="20"/>
        <end position="45"/>
    </location>
</feature>
<feature type="region of interest" description="Disordered" evidence="8">
    <location>
        <begin position="303"/>
        <end position="335"/>
    </location>
</feature>
<organism evidence="10 11">
    <name type="scientific">Xenopus laevis</name>
    <name type="common">African clawed frog</name>
    <dbReference type="NCBI Taxonomy" id="8355"/>
    <lineage>
        <taxon>Eukaryota</taxon>
        <taxon>Metazoa</taxon>
        <taxon>Chordata</taxon>
        <taxon>Craniata</taxon>
        <taxon>Vertebrata</taxon>
        <taxon>Euteleostomi</taxon>
        <taxon>Amphibia</taxon>
        <taxon>Batrachia</taxon>
        <taxon>Anura</taxon>
        <taxon>Pipoidea</taxon>
        <taxon>Pipidae</taxon>
        <taxon>Xenopodinae</taxon>
        <taxon>Xenopus</taxon>
        <taxon>Xenopus</taxon>
    </lineage>
</organism>
<dbReference type="SMART" id="SM01057">
    <property type="entry name" value="Carb_anhydrase"/>
    <property type="match status" value="1"/>
</dbReference>
<dbReference type="InterPro" id="IPR023561">
    <property type="entry name" value="Carbonic_anhydrase_a-class"/>
</dbReference>
<comment type="similarity">
    <text evidence="1 7">Belongs to the alpha-carbonic anhydrase family.</text>
</comment>
<proteinExistence type="inferred from homology"/>
<dbReference type="GO" id="GO:0008270">
    <property type="term" value="F:zinc ion binding"/>
    <property type="evidence" value="ECO:0007669"/>
    <property type="project" value="UniProtKB-UniRule"/>
</dbReference>
<dbReference type="InterPro" id="IPR001148">
    <property type="entry name" value="CA_dom"/>
</dbReference>
<dbReference type="PaxDb" id="8355-A0A1L8I392"/>
<evidence type="ECO:0000256" key="1">
    <source>
        <dbReference type="ARBA" id="ARBA00010718"/>
    </source>
</evidence>
<dbReference type="OMA" id="MNFRATQ"/>
<dbReference type="AlphaFoldDB" id="A0A1L8I392"/>
<dbReference type="Pfam" id="PF00194">
    <property type="entry name" value="Carb_anhydrase"/>
    <property type="match status" value="1"/>
</dbReference>
<keyword evidence="5" id="KW-0325">Glycoprotein</keyword>
<dbReference type="STRING" id="8355.A0A1L8I392"/>
<keyword evidence="3 7" id="KW-0479">Metal-binding</keyword>
<feature type="transmembrane region" description="Helical" evidence="9">
    <location>
        <begin position="343"/>
        <end position="363"/>
    </location>
</feature>
<protein>
    <recommendedName>
        <fullName evidence="2 7">Carbonic anhydrase</fullName>
        <ecNumber evidence="2 7">4.2.1.1</ecNumber>
    </recommendedName>
</protein>
<feature type="compositionally biased region" description="Low complexity" evidence="8">
    <location>
        <begin position="307"/>
        <end position="321"/>
    </location>
</feature>
<evidence type="ECO:0000256" key="6">
    <source>
        <dbReference type="ARBA" id="ARBA00023239"/>
    </source>
</evidence>
<feature type="chain" id="PRO_5035351979" description="Carbonic anhydrase" evidence="7">
    <location>
        <begin position="22"/>
        <end position="393"/>
    </location>
</feature>
<evidence type="ECO:0000256" key="4">
    <source>
        <dbReference type="ARBA" id="ARBA00022833"/>
    </source>
</evidence>
<keyword evidence="9" id="KW-0812">Transmembrane</keyword>
<evidence type="ECO:0000256" key="7">
    <source>
        <dbReference type="RuleBase" id="RU367011"/>
    </source>
</evidence>
<evidence type="ECO:0000256" key="9">
    <source>
        <dbReference type="SAM" id="Phobius"/>
    </source>
</evidence>
<keyword evidence="9" id="KW-1133">Transmembrane helix</keyword>
<comment type="cofactor">
    <cofactor evidence="7">
        <name>Zn(2+)</name>
        <dbReference type="ChEBI" id="CHEBI:29105"/>
    </cofactor>
</comment>
<dbReference type="InterPro" id="IPR036398">
    <property type="entry name" value="CA_dom_sf"/>
</dbReference>
<dbReference type="Gene3D" id="3.10.200.10">
    <property type="entry name" value="Alpha carbonic anhydrase"/>
    <property type="match status" value="1"/>
</dbReference>
<keyword evidence="7" id="KW-0732">Signal</keyword>
<evidence type="ECO:0000256" key="3">
    <source>
        <dbReference type="ARBA" id="ARBA00022723"/>
    </source>
</evidence>
<reference evidence="11" key="1">
    <citation type="submission" date="2025-08" db="UniProtKB">
        <authorList>
            <consortium name="RefSeq"/>
        </authorList>
    </citation>
    <scope>IDENTIFICATION</scope>
    <source>
        <strain evidence="11">J_2021</strain>
        <tissue evidence="11">Erythrocytes</tissue>
    </source>
</reference>
<accession>A0A1L8I392</accession>
<dbReference type="GO" id="GO:0004089">
    <property type="term" value="F:carbonate dehydratase activity"/>
    <property type="evidence" value="ECO:0000318"/>
    <property type="project" value="GO_Central"/>
</dbReference>
<keyword evidence="10" id="KW-1185">Reference proteome</keyword>
<evidence type="ECO:0000256" key="5">
    <source>
        <dbReference type="ARBA" id="ARBA00023180"/>
    </source>
</evidence>
<dbReference type="EC" id="4.2.1.1" evidence="2 7"/>
<keyword evidence="9" id="KW-0472">Membrane</keyword>
<comment type="function">
    <text evidence="7">Reversible hydration of carbon dioxide.</text>
</comment>
<dbReference type="KEGG" id="xla:108696032"/>
<gene>
    <name evidence="11" type="primary">ca9.L</name>
</gene>
<keyword evidence="6 7" id="KW-0456">Lyase</keyword>
<dbReference type="PROSITE" id="PS00162">
    <property type="entry name" value="ALPHA_CA_1"/>
    <property type="match status" value="1"/>
</dbReference>
<dbReference type="PANTHER" id="PTHR18952:SF18">
    <property type="entry name" value="CARBONIC ANHYDRASE 9"/>
    <property type="match status" value="1"/>
</dbReference>
<dbReference type="PANTHER" id="PTHR18952">
    <property type="entry name" value="CARBONIC ANHYDRASE"/>
    <property type="match status" value="1"/>
</dbReference>
<dbReference type="Proteomes" id="UP000186698">
    <property type="component" value="Chromosome 1L"/>
</dbReference>
<evidence type="ECO:0000313" key="11">
    <source>
        <dbReference type="RefSeq" id="XP_041426919.1"/>
    </source>
</evidence>
<dbReference type="OrthoDB" id="429145at2759"/>
<dbReference type="FunFam" id="3.10.200.10:FF:000003">
    <property type="entry name" value="Carbonic anhydrase 12"/>
    <property type="match status" value="1"/>
</dbReference>
<comment type="catalytic activity">
    <reaction evidence="7">
        <text>hydrogencarbonate + H(+) = CO2 + H2O</text>
        <dbReference type="Rhea" id="RHEA:10748"/>
        <dbReference type="ChEBI" id="CHEBI:15377"/>
        <dbReference type="ChEBI" id="CHEBI:15378"/>
        <dbReference type="ChEBI" id="CHEBI:16526"/>
        <dbReference type="ChEBI" id="CHEBI:17544"/>
        <dbReference type="EC" id="4.2.1.1"/>
    </reaction>
</comment>
<evidence type="ECO:0000256" key="2">
    <source>
        <dbReference type="ARBA" id="ARBA00012925"/>
    </source>
</evidence>
<dbReference type="RefSeq" id="XP_041426919.1">
    <property type="nucleotide sequence ID" value="XM_041570985.1"/>
</dbReference>
<evidence type="ECO:0000313" key="10">
    <source>
        <dbReference type="Proteomes" id="UP000186698"/>
    </source>
</evidence>
<feature type="signal peptide" evidence="7">
    <location>
        <begin position="1"/>
        <end position="21"/>
    </location>
</feature>
<dbReference type="PROSITE" id="PS51144">
    <property type="entry name" value="ALPHA_CA_2"/>
    <property type="match status" value="1"/>
</dbReference>
<name>A0A1L8I392_XENLA</name>
<dbReference type="GO" id="GO:0005886">
    <property type="term" value="C:plasma membrane"/>
    <property type="evidence" value="ECO:0000318"/>
    <property type="project" value="GO_Central"/>
</dbReference>
<dbReference type="InterPro" id="IPR018338">
    <property type="entry name" value="Carbonic_anhydrase_a-class_CS"/>
</dbReference>